<proteinExistence type="predicted"/>
<keyword evidence="3" id="KW-1185">Reference proteome</keyword>
<dbReference type="AlphaFoldDB" id="A0A137SCB1"/>
<organism evidence="2 3">
    <name type="scientific">Marinobacter excellens LAMA 842</name>
    <dbReference type="NCBI Taxonomy" id="1306954"/>
    <lineage>
        <taxon>Bacteria</taxon>
        <taxon>Pseudomonadati</taxon>
        <taxon>Pseudomonadota</taxon>
        <taxon>Gammaproteobacteria</taxon>
        <taxon>Pseudomonadales</taxon>
        <taxon>Marinobacteraceae</taxon>
        <taxon>Marinobacter</taxon>
    </lineage>
</organism>
<reference evidence="3" key="1">
    <citation type="submission" date="2015-12" db="EMBL/GenBank/DDBJ databases">
        <authorList>
            <person name="Lima A."/>
            <person name="Farahani Zayas N."/>
            <person name="Castro Da Silva M.A."/>
            <person name="Cabral A."/>
            <person name="Pessatti M.L."/>
        </authorList>
    </citation>
    <scope>NUCLEOTIDE SEQUENCE [LARGE SCALE GENOMIC DNA]</scope>
    <source>
        <strain evidence="3">LAMA 842</strain>
    </source>
</reference>
<evidence type="ECO:0000256" key="1">
    <source>
        <dbReference type="SAM" id="MobiDB-lite"/>
    </source>
</evidence>
<gene>
    <name evidence="2" type="ORF">J122_2015</name>
</gene>
<dbReference type="PATRIC" id="fig|1306954.6.peg.3992"/>
<protein>
    <submittedName>
        <fullName evidence="2">Mobile element protein</fullName>
    </submittedName>
</protein>
<dbReference type="EMBL" id="LOCO01000008">
    <property type="protein sequence ID" value="KXO10060.1"/>
    <property type="molecule type" value="Genomic_DNA"/>
</dbReference>
<accession>A0A137SCB1</accession>
<evidence type="ECO:0000313" key="3">
    <source>
        <dbReference type="Proteomes" id="UP000070282"/>
    </source>
</evidence>
<name>A0A137SCB1_9GAMM</name>
<dbReference type="Proteomes" id="UP000070282">
    <property type="component" value="Unassembled WGS sequence"/>
</dbReference>
<evidence type="ECO:0000313" key="2">
    <source>
        <dbReference type="EMBL" id="KXO10060.1"/>
    </source>
</evidence>
<feature type="region of interest" description="Disordered" evidence="1">
    <location>
        <begin position="43"/>
        <end position="63"/>
    </location>
</feature>
<sequence length="63" mass="7247">MGQSYGESRLEAACQRALMLGSCRYKSIESILKHRLDQQPLEEQQELALPDTHDNIRGPAYYH</sequence>
<comment type="caution">
    <text evidence="2">The sequence shown here is derived from an EMBL/GenBank/DDBJ whole genome shotgun (WGS) entry which is preliminary data.</text>
</comment>